<protein>
    <submittedName>
        <fullName evidence="3">AAA family ATPase</fullName>
    </submittedName>
</protein>
<dbReference type="InterPro" id="IPR027417">
    <property type="entry name" value="P-loop_NTPase"/>
</dbReference>
<evidence type="ECO:0000313" key="3">
    <source>
        <dbReference type="EMBL" id="MBC3537582.1"/>
    </source>
</evidence>
<feature type="domain" description="OLD protein-like TOPRIM" evidence="2">
    <location>
        <begin position="353"/>
        <end position="418"/>
    </location>
</feature>
<keyword evidence="4" id="KW-1185">Reference proteome</keyword>
<dbReference type="SUPFAM" id="SSF52540">
    <property type="entry name" value="P-loop containing nucleoside triphosphate hydrolases"/>
    <property type="match status" value="1"/>
</dbReference>
<feature type="domain" description="Endonuclease GajA/Old nuclease/RecF-like AAA" evidence="1">
    <location>
        <begin position="1"/>
        <end position="62"/>
    </location>
</feature>
<dbReference type="InterPro" id="IPR051396">
    <property type="entry name" value="Bact_Antivir_Def_Nuclease"/>
</dbReference>
<dbReference type="RefSeq" id="WP_186504061.1">
    <property type="nucleotide sequence ID" value="NZ_JACOGK010000031.1"/>
</dbReference>
<comment type="caution">
    <text evidence="3">The sequence shown here is derived from an EMBL/GenBank/DDBJ whole genome shotgun (WGS) entry which is preliminary data.</text>
</comment>
<proteinExistence type="predicted"/>
<organism evidence="3 4">
    <name type="scientific">Megasphaera hominis</name>
    <dbReference type="NCBI Taxonomy" id="159836"/>
    <lineage>
        <taxon>Bacteria</taxon>
        <taxon>Bacillati</taxon>
        <taxon>Bacillota</taxon>
        <taxon>Negativicutes</taxon>
        <taxon>Veillonellales</taxon>
        <taxon>Veillonellaceae</taxon>
        <taxon>Megasphaera</taxon>
    </lineage>
</organism>
<dbReference type="InterPro" id="IPR041685">
    <property type="entry name" value="AAA_GajA/Old/RecF-like"/>
</dbReference>
<dbReference type="Gene3D" id="3.40.50.300">
    <property type="entry name" value="P-loop containing nucleotide triphosphate hydrolases"/>
    <property type="match status" value="1"/>
</dbReference>
<reference evidence="3 4" key="1">
    <citation type="submission" date="2020-08" db="EMBL/GenBank/DDBJ databases">
        <authorList>
            <person name="Liu C."/>
            <person name="Sun Q."/>
        </authorList>
    </citation>
    <scope>NUCLEOTIDE SEQUENCE [LARGE SCALE GENOMIC DNA]</scope>
    <source>
        <strain evidence="3 4">NSJ-59</strain>
    </source>
</reference>
<dbReference type="Pfam" id="PF13175">
    <property type="entry name" value="AAA_15"/>
    <property type="match status" value="1"/>
</dbReference>
<name>A0ABR6VJX0_9FIRM</name>
<dbReference type="PANTHER" id="PTHR43581">
    <property type="entry name" value="ATP/GTP PHOSPHATASE"/>
    <property type="match status" value="1"/>
</dbReference>
<dbReference type="CDD" id="cd01026">
    <property type="entry name" value="TOPRIM_OLD"/>
    <property type="match status" value="1"/>
</dbReference>
<dbReference type="Pfam" id="PF20469">
    <property type="entry name" value="OLD-like_TOPRIM"/>
    <property type="match status" value="1"/>
</dbReference>
<dbReference type="Proteomes" id="UP000606870">
    <property type="component" value="Unassembled WGS sequence"/>
</dbReference>
<dbReference type="PANTHER" id="PTHR43581:SF2">
    <property type="entry name" value="EXCINUCLEASE ATPASE SUBUNIT"/>
    <property type="match status" value="1"/>
</dbReference>
<evidence type="ECO:0000259" key="1">
    <source>
        <dbReference type="Pfam" id="PF13175"/>
    </source>
</evidence>
<dbReference type="EMBL" id="JACOGK010000031">
    <property type="protein sequence ID" value="MBC3537582.1"/>
    <property type="molecule type" value="Genomic_DNA"/>
</dbReference>
<gene>
    <name evidence="3" type="ORF">H8J70_09990</name>
</gene>
<accession>A0ABR6VJX0</accession>
<evidence type="ECO:0000259" key="2">
    <source>
        <dbReference type="Pfam" id="PF20469"/>
    </source>
</evidence>
<dbReference type="InterPro" id="IPR034139">
    <property type="entry name" value="TOPRIM_OLD"/>
</dbReference>
<sequence>MYIHYIRIQNYRNFKDVEMTFHDKANYLVGENAIGKSGFLRLLKLMSEGSGITENDYADPDVPLIVTVELVLLDSLNEYFYDLPEEHRESIRVRMEKRVEEVYPRLYDVDTEEELPLDVIRRIRYISYSASMAEEGVAPARVYRALERMLTKWGSKQLDTFSPELKAFINHEARYGSLDSSFYVDIFLLSCFLSREDRPRADNMKFISVVALEIITQIYLICESKAVPLEHTLIVDQAGHRWLPLITSIDEPEIHLHPYMQRSVLNYYKRLLNNEDPQFVELLKGLFHIDGLRGQMFVVTHSTDSLVDDYRNIVRFYRDDYGQVRAACGAKFHFNEEIEKHLIMHFPEVKEALYSRSVIIVEGETEYGCFSLFGTTLGLPFDYYGICLINARGESSISKIRKLLEFFRIPTVVLYDADVKNGREREPYTYFTDGICFEMDLAKTMIDHNHRRDLDHIIDAVNGEHARASTDMLKRACRKLDVNYHDYPPRRLWNVNPRNHKALYIYYFAWLYSNKGVILGRLIGQSLPAELIPPAFVKTIRAAGNLAKVTIQHEAAEQIYPHDDVERE</sequence>
<evidence type="ECO:0000313" key="4">
    <source>
        <dbReference type="Proteomes" id="UP000606870"/>
    </source>
</evidence>